<sequence length="120" mass="13914">MLISELSKRTGVSIPTLRYYENYGLFKGVSDEKTKTNNYKDYDESIVEKIEMIKGAKEAGFTLSEIKKLIDSWFNKRLSKEKKITVVNSKINEIDNKICQLYKVKKLLSECIVDIEKGYC</sequence>
<dbReference type="PANTHER" id="PTHR30204:SF97">
    <property type="entry name" value="MERR FAMILY REGULATORY PROTEIN"/>
    <property type="match status" value="1"/>
</dbReference>
<protein>
    <submittedName>
        <fullName evidence="3">MerR family transcriptional regulator</fullName>
    </submittedName>
</protein>
<dbReference type="AlphaFoldDB" id="A0A5C8IGT5"/>
<dbReference type="Proteomes" id="UP000321926">
    <property type="component" value="Unassembled WGS sequence"/>
</dbReference>
<accession>A0A5C8IGT5</accession>
<dbReference type="InterPro" id="IPR047057">
    <property type="entry name" value="MerR_fam"/>
</dbReference>
<proteinExistence type="predicted"/>
<feature type="domain" description="HTH merR-type" evidence="2">
    <location>
        <begin position="1"/>
        <end position="72"/>
    </location>
</feature>
<dbReference type="Pfam" id="PF13411">
    <property type="entry name" value="MerR_1"/>
    <property type="match status" value="1"/>
</dbReference>
<dbReference type="PANTHER" id="PTHR30204">
    <property type="entry name" value="REDOX-CYCLING DRUG-SENSING TRANSCRIPTIONAL ACTIVATOR SOXR"/>
    <property type="match status" value="1"/>
</dbReference>
<keyword evidence="4" id="KW-1185">Reference proteome</keyword>
<dbReference type="RefSeq" id="WP_147924293.1">
    <property type="nucleotide sequence ID" value="NZ_VRTY01000196.1"/>
</dbReference>
<dbReference type="Gene3D" id="1.10.1660.10">
    <property type="match status" value="1"/>
</dbReference>
<reference evidence="3 4" key="1">
    <citation type="submission" date="2019-08" db="EMBL/GenBank/DDBJ databases">
        <authorList>
            <person name="Shi S."/>
        </authorList>
    </citation>
    <scope>NUCLEOTIDE SEQUENCE [LARGE SCALE GENOMIC DNA]</scope>
    <source>
        <strain evidence="3 4">GY10130</strain>
    </source>
</reference>
<dbReference type="OrthoDB" id="9791488at2"/>
<comment type="caution">
    <text evidence="3">The sequence shown here is derived from an EMBL/GenBank/DDBJ whole genome shotgun (WGS) entry which is preliminary data.</text>
</comment>
<gene>
    <name evidence="3" type="ORF">FVR03_23940</name>
</gene>
<dbReference type="GO" id="GO:0003700">
    <property type="term" value="F:DNA-binding transcription factor activity"/>
    <property type="evidence" value="ECO:0007669"/>
    <property type="project" value="InterPro"/>
</dbReference>
<dbReference type="EMBL" id="VRTY01000196">
    <property type="protein sequence ID" value="TXK20939.1"/>
    <property type="molecule type" value="Genomic_DNA"/>
</dbReference>
<dbReference type="SUPFAM" id="SSF46955">
    <property type="entry name" value="Putative DNA-binding domain"/>
    <property type="match status" value="1"/>
</dbReference>
<name>A0A5C8IGT5_9BACT</name>
<organism evidence="3 4">
    <name type="scientific">Pontibacter qinzhouensis</name>
    <dbReference type="NCBI Taxonomy" id="2603253"/>
    <lineage>
        <taxon>Bacteria</taxon>
        <taxon>Pseudomonadati</taxon>
        <taxon>Bacteroidota</taxon>
        <taxon>Cytophagia</taxon>
        <taxon>Cytophagales</taxon>
        <taxon>Hymenobacteraceae</taxon>
        <taxon>Pontibacter</taxon>
    </lineage>
</organism>
<dbReference type="PROSITE" id="PS50937">
    <property type="entry name" value="HTH_MERR_2"/>
    <property type="match status" value="1"/>
</dbReference>
<dbReference type="GO" id="GO:0003677">
    <property type="term" value="F:DNA binding"/>
    <property type="evidence" value="ECO:0007669"/>
    <property type="project" value="UniProtKB-KW"/>
</dbReference>
<evidence type="ECO:0000313" key="3">
    <source>
        <dbReference type="EMBL" id="TXK20939.1"/>
    </source>
</evidence>
<keyword evidence="1" id="KW-0238">DNA-binding</keyword>
<dbReference type="SMART" id="SM00422">
    <property type="entry name" value="HTH_MERR"/>
    <property type="match status" value="1"/>
</dbReference>
<evidence type="ECO:0000256" key="1">
    <source>
        <dbReference type="ARBA" id="ARBA00023125"/>
    </source>
</evidence>
<dbReference type="InterPro" id="IPR009061">
    <property type="entry name" value="DNA-bd_dom_put_sf"/>
</dbReference>
<evidence type="ECO:0000313" key="4">
    <source>
        <dbReference type="Proteomes" id="UP000321926"/>
    </source>
</evidence>
<evidence type="ECO:0000259" key="2">
    <source>
        <dbReference type="PROSITE" id="PS50937"/>
    </source>
</evidence>
<dbReference type="InterPro" id="IPR000551">
    <property type="entry name" value="MerR-type_HTH_dom"/>
</dbReference>
<dbReference type="PROSITE" id="PS00552">
    <property type="entry name" value="HTH_MERR_1"/>
    <property type="match status" value="1"/>
</dbReference>